<accession>D8QBB0</accession>
<dbReference type="VEuPathDB" id="FungiDB:SCHCODRAFT_02585034"/>
<keyword evidence="2" id="KW-1185">Reference proteome</keyword>
<proteinExistence type="predicted"/>
<dbReference type="SUPFAM" id="SSF54427">
    <property type="entry name" value="NTF2-like"/>
    <property type="match status" value="1"/>
</dbReference>
<dbReference type="RefSeq" id="XP_003029630.1">
    <property type="nucleotide sequence ID" value="XM_003029584.1"/>
</dbReference>
<dbReference type="OMA" id="KENIRPW"/>
<dbReference type="Gene3D" id="3.10.450.50">
    <property type="match status" value="1"/>
</dbReference>
<dbReference type="Proteomes" id="UP000007431">
    <property type="component" value="Unassembled WGS sequence"/>
</dbReference>
<dbReference type="HOGENOM" id="CLU_119346_2_0_1"/>
<evidence type="ECO:0008006" key="3">
    <source>
        <dbReference type="Google" id="ProtNLM"/>
    </source>
</evidence>
<reference evidence="1 2" key="1">
    <citation type="journal article" date="2010" name="Nat. Biotechnol.">
        <title>Genome sequence of the model mushroom Schizophyllum commune.</title>
        <authorList>
            <person name="Ohm R.A."/>
            <person name="de Jong J.F."/>
            <person name="Lugones L.G."/>
            <person name="Aerts A."/>
            <person name="Kothe E."/>
            <person name="Stajich J.E."/>
            <person name="de Vries R.P."/>
            <person name="Record E."/>
            <person name="Levasseur A."/>
            <person name="Baker S.E."/>
            <person name="Bartholomew K.A."/>
            <person name="Coutinho P.M."/>
            <person name="Erdmann S."/>
            <person name="Fowler T.J."/>
            <person name="Gathman A.C."/>
            <person name="Lombard V."/>
            <person name="Henrissat B."/>
            <person name="Knabe N."/>
            <person name="Kuees U."/>
            <person name="Lilly W.W."/>
            <person name="Lindquist E."/>
            <person name="Lucas S."/>
            <person name="Magnuson J.K."/>
            <person name="Piumi F."/>
            <person name="Raudaskoski M."/>
            <person name="Salamov A."/>
            <person name="Schmutz J."/>
            <person name="Schwarze F.W.M.R."/>
            <person name="vanKuyk P.A."/>
            <person name="Horton J.S."/>
            <person name="Grigoriev I.V."/>
            <person name="Woesten H.A.B."/>
        </authorList>
    </citation>
    <scope>NUCLEOTIDE SEQUENCE [LARGE SCALE GENOMIC DNA]</scope>
    <source>
        <strain evidence="2">H4-8 / FGSC 9210</strain>
    </source>
</reference>
<organism evidence="2">
    <name type="scientific">Schizophyllum commune (strain H4-8 / FGSC 9210)</name>
    <name type="common">Split gill fungus</name>
    <dbReference type="NCBI Taxonomy" id="578458"/>
    <lineage>
        <taxon>Eukaryota</taxon>
        <taxon>Fungi</taxon>
        <taxon>Dikarya</taxon>
        <taxon>Basidiomycota</taxon>
        <taxon>Agaricomycotina</taxon>
        <taxon>Agaricomycetes</taxon>
        <taxon>Agaricomycetidae</taxon>
        <taxon>Agaricales</taxon>
        <taxon>Schizophyllaceae</taxon>
        <taxon>Schizophyllum</taxon>
    </lineage>
</organism>
<dbReference type="InterPro" id="IPR032710">
    <property type="entry name" value="NTF2-like_dom_sf"/>
</dbReference>
<feature type="non-terminal residue" evidence="1">
    <location>
        <position position="146"/>
    </location>
</feature>
<name>D8QBB0_SCHCM</name>
<gene>
    <name evidence="1" type="ORF">SCHCODRAFT_111177</name>
</gene>
<dbReference type="OrthoDB" id="2833806at2759"/>
<dbReference type="EMBL" id="GL377309">
    <property type="protein sequence ID" value="EFI94727.1"/>
    <property type="molecule type" value="Genomic_DNA"/>
</dbReference>
<dbReference type="GeneID" id="9593973"/>
<evidence type="ECO:0000313" key="1">
    <source>
        <dbReference type="EMBL" id="EFI94727.1"/>
    </source>
</evidence>
<dbReference type="KEGG" id="scm:SCHCO_02585034"/>
<dbReference type="InParanoid" id="D8QBB0"/>
<evidence type="ECO:0000313" key="2">
    <source>
        <dbReference type="Proteomes" id="UP000007431"/>
    </source>
</evidence>
<protein>
    <recommendedName>
        <fullName evidence="3">SnoaL-like domain-containing protein</fullName>
    </recommendedName>
</protein>
<dbReference type="AlphaFoldDB" id="D8QBB0"/>
<sequence length="146" mass="16804">MSSSDALQAKGLSWFKDFFATADTLDTRKWLDTFWLPDATVQFSNAPDLGGREVIFSAMDPTFARLGYMHHVIHWTEVARDKIMVKATITYRAKDDPKHEDFVIPGFAVAYFPDEVKVDSTDNRIKRLEVYINRTPLEERMAALQK</sequence>
<dbReference type="eggNOG" id="ENOG502SXNY">
    <property type="taxonomic scope" value="Eukaryota"/>
</dbReference>